<comment type="caution">
    <text evidence="1">The sequence shown here is derived from an EMBL/GenBank/DDBJ whole genome shotgun (WGS) entry which is preliminary data.</text>
</comment>
<organism evidence="1 2">
    <name type="scientific">Ensete ventricosum</name>
    <name type="common">Abyssinian banana</name>
    <name type="synonym">Musa ensete</name>
    <dbReference type="NCBI Taxonomy" id="4639"/>
    <lineage>
        <taxon>Eukaryota</taxon>
        <taxon>Viridiplantae</taxon>
        <taxon>Streptophyta</taxon>
        <taxon>Embryophyta</taxon>
        <taxon>Tracheophyta</taxon>
        <taxon>Spermatophyta</taxon>
        <taxon>Magnoliopsida</taxon>
        <taxon>Liliopsida</taxon>
        <taxon>Zingiberales</taxon>
        <taxon>Musaceae</taxon>
        <taxon>Ensete</taxon>
    </lineage>
</organism>
<dbReference type="EMBL" id="JAQQAF010000002">
    <property type="protein sequence ID" value="KAJ8504058.1"/>
    <property type="molecule type" value="Genomic_DNA"/>
</dbReference>
<sequence>MEELMVKMPANCCNIHSSDKLDQAICSIFGFPKGYDGAIVPLAYQQSAVMTRFRHFFLLVFRLRSVCKWLGSTGGAAAAVYVGIACGVRDLRLHGIVFFEGSWLFVTIFC</sequence>
<accession>A0AAV8RQ06</accession>
<evidence type="ECO:0000313" key="2">
    <source>
        <dbReference type="Proteomes" id="UP001222027"/>
    </source>
</evidence>
<proteinExistence type="predicted"/>
<name>A0AAV8RQ06_ENSVE</name>
<keyword evidence="2" id="KW-1185">Reference proteome</keyword>
<dbReference type="Proteomes" id="UP001222027">
    <property type="component" value="Unassembled WGS sequence"/>
</dbReference>
<evidence type="ECO:0000313" key="1">
    <source>
        <dbReference type="EMBL" id="KAJ8504058.1"/>
    </source>
</evidence>
<gene>
    <name evidence="1" type="ORF">OPV22_004944</name>
</gene>
<reference evidence="1 2" key="1">
    <citation type="submission" date="2022-12" db="EMBL/GenBank/DDBJ databases">
        <title>Chromosome-scale assembly of the Ensete ventricosum genome.</title>
        <authorList>
            <person name="Dussert Y."/>
            <person name="Stocks J."/>
            <person name="Wendawek A."/>
            <person name="Woldeyes F."/>
            <person name="Nichols R.A."/>
            <person name="Borrell J.S."/>
        </authorList>
    </citation>
    <scope>NUCLEOTIDE SEQUENCE [LARGE SCALE GENOMIC DNA]</scope>
    <source>
        <strain evidence="2">cv. Maze</strain>
        <tissue evidence="1">Seeds</tissue>
    </source>
</reference>
<protein>
    <submittedName>
        <fullName evidence="1">Uncharacterized protein</fullName>
    </submittedName>
</protein>
<dbReference type="AlphaFoldDB" id="A0AAV8RQ06"/>